<dbReference type="Pfam" id="PF07690">
    <property type="entry name" value="MFS_1"/>
    <property type="match status" value="1"/>
</dbReference>
<feature type="transmembrane region" description="Helical" evidence="7">
    <location>
        <begin position="394"/>
        <end position="419"/>
    </location>
</feature>
<dbReference type="Gene3D" id="1.20.1250.20">
    <property type="entry name" value="MFS general substrate transporter like domains"/>
    <property type="match status" value="2"/>
</dbReference>
<dbReference type="AlphaFoldDB" id="A0A428RT93"/>
<evidence type="ECO:0000313" key="9">
    <source>
        <dbReference type="EMBL" id="RSL80748.1"/>
    </source>
</evidence>
<feature type="transmembrane region" description="Helical" evidence="7">
    <location>
        <begin position="369"/>
        <end position="388"/>
    </location>
</feature>
<name>A0A428RT93_9HYPO</name>
<feature type="transmembrane region" description="Helical" evidence="7">
    <location>
        <begin position="235"/>
        <end position="254"/>
    </location>
</feature>
<dbReference type="EMBL" id="NIZV01000804">
    <property type="protein sequence ID" value="RSL80748.1"/>
    <property type="molecule type" value="Genomic_DNA"/>
</dbReference>
<evidence type="ECO:0000256" key="2">
    <source>
        <dbReference type="ARBA" id="ARBA00022692"/>
    </source>
</evidence>
<feature type="transmembrane region" description="Helical" evidence="7">
    <location>
        <begin position="86"/>
        <end position="107"/>
    </location>
</feature>
<keyword evidence="3 7" id="KW-1133">Transmembrane helix</keyword>
<gene>
    <name evidence="9" type="ORF">CDV31_017097</name>
</gene>
<dbReference type="PANTHER" id="PTHR42718:SF41">
    <property type="entry name" value="MFS TRANSPORTER OF UNKOWN SPECIFICITY (AFU_ORTHOLOGUE AFUA_5G09940)-RELATED"/>
    <property type="match status" value="1"/>
</dbReference>
<evidence type="ECO:0000259" key="8">
    <source>
        <dbReference type="PROSITE" id="PS50850"/>
    </source>
</evidence>
<accession>A0A428RT93</accession>
<feature type="transmembrane region" description="Helical" evidence="7">
    <location>
        <begin position="44"/>
        <end position="66"/>
    </location>
</feature>
<proteinExistence type="predicted"/>
<feature type="region of interest" description="Disordered" evidence="6">
    <location>
        <begin position="498"/>
        <end position="525"/>
    </location>
</feature>
<feature type="transmembrane region" description="Helical" evidence="7">
    <location>
        <begin position="114"/>
        <end position="131"/>
    </location>
</feature>
<reference evidence="9 10" key="1">
    <citation type="submission" date="2017-06" db="EMBL/GenBank/DDBJ databases">
        <title>Cmopartive genomic analysis of Ambrosia Fusariam Clade fungi.</title>
        <authorList>
            <person name="Stajich J.E."/>
            <person name="Carrillo J."/>
            <person name="Kijimoto T."/>
            <person name="Eskalen A."/>
            <person name="O'Donnell K."/>
            <person name="Kasson M."/>
        </authorList>
    </citation>
    <scope>NUCLEOTIDE SEQUENCE [LARGE SCALE GENOMIC DNA]</scope>
    <source>
        <strain evidence="9 10">NRRL 20438</strain>
    </source>
</reference>
<dbReference type="InterPro" id="IPR020846">
    <property type="entry name" value="MFS_dom"/>
</dbReference>
<dbReference type="PROSITE" id="PS50850">
    <property type="entry name" value="MFS"/>
    <property type="match status" value="1"/>
</dbReference>
<feature type="compositionally biased region" description="Basic and acidic residues" evidence="6">
    <location>
        <begin position="498"/>
        <end position="518"/>
    </location>
</feature>
<feature type="transmembrane region" description="Helical" evidence="7">
    <location>
        <begin position="174"/>
        <end position="197"/>
    </location>
</feature>
<feature type="transmembrane region" description="Helical" evidence="7">
    <location>
        <begin position="472"/>
        <end position="491"/>
    </location>
</feature>
<keyword evidence="10" id="KW-1185">Reference proteome</keyword>
<organism evidence="9 10">
    <name type="scientific">Fusarium ambrosium</name>
    <dbReference type="NCBI Taxonomy" id="131363"/>
    <lineage>
        <taxon>Eukaryota</taxon>
        <taxon>Fungi</taxon>
        <taxon>Dikarya</taxon>
        <taxon>Ascomycota</taxon>
        <taxon>Pezizomycotina</taxon>
        <taxon>Sordariomycetes</taxon>
        <taxon>Hypocreomycetidae</taxon>
        <taxon>Hypocreales</taxon>
        <taxon>Nectriaceae</taxon>
        <taxon>Fusarium</taxon>
        <taxon>Fusarium solani species complex</taxon>
    </lineage>
</organism>
<dbReference type="GO" id="GO:0022857">
    <property type="term" value="F:transmembrane transporter activity"/>
    <property type="evidence" value="ECO:0007669"/>
    <property type="project" value="InterPro"/>
</dbReference>
<keyword evidence="4 7" id="KW-0472">Membrane</keyword>
<feature type="transmembrane region" description="Helical" evidence="7">
    <location>
        <begin position="137"/>
        <end position="162"/>
    </location>
</feature>
<evidence type="ECO:0000256" key="7">
    <source>
        <dbReference type="SAM" id="Phobius"/>
    </source>
</evidence>
<dbReference type="InterPro" id="IPR011701">
    <property type="entry name" value="MFS"/>
</dbReference>
<evidence type="ECO:0000256" key="1">
    <source>
        <dbReference type="ARBA" id="ARBA00004141"/>
    </source>
</evidence>
<keyword evidence="2 7" id="KW-0812">Transmembrane</keyword>
<evidence type="ECO:0000256" key="3">
    <source>
        <dbReference type="ARBA" id="ARBA00022989"/>
    </source>
</evidence>
<feature type="transmembrane region" description="Helical" evidence="7">
    <location>
        <begin position="266"/>
        <end position="284"/>
    </location>
</feature>
<dbReference type="Proteomes" id="UP000288429">
    <property type="component" value="Unassembled WGS sequence"/>
</dbReference>
<feature type="transmembrane region" description="Helical" evidence="7">
    <location>
        <begin position="344"/>
        <end position="362"/>
    </location>
</feature>
<evidence type="ECO:0000256" key="5">
    <source>
        <dbReference type="ARBA" id="ARBA00023180"/>
    </source>
</evidence>
<evidence type="ECO:0000256" key="4">
    <source>
        <dbReference type="ARBA" id="ARBA00023136"/>
    </source>
</evidence>
<sequence length="525" mass="56411">MRPANQPANTSAVINQVETAETLEQLPGLLRVESSVTLSKAKRYLITILILICNLTQFISMFSTVAGGFELSKILGQPVGPGKANWMAAAYSLTQSAFVLISGRLGAVYGHQKLLLLGGVVIVTFSVANAFCTTYNSFVAIRALTGVGGGILMPNAVATLTIMVPPGKARNFTLATFAASPPVGAGIGALMMGAFLQYSEWKWHFVSVACIGATCFGGLVFVLPSETPIDKGGKIDYIGIVAGLGGLLLFSLAWNQAPAHGWGTPYVIIMLILSLILMVFFYFWESKWADEPIMPPTIFRGKSFKALTIVVLFIYMAVGITLWYMVAWQQLIREWSVLEVAVGWIPYGLGASCAVILAAWLIPRLEAQWILAIGCLTSLITTLLLATMPEKQSYWAQVFPSTLFGSFCPDFVYVAAQVIASNSVTKKEQGLAGSLIGTLNLYGNSLGLGFAGTIEANIAKSHSSEVLGFRSALWFGAALSAVALLMDLSLVRMDKEDQEGWKSTEGELETVGRRSVHEGEEDTGV</sequence>
<feature type="transmembrane region" description="Helical" evidence="7">
    <location>
        <begin position="304"/>
        <end position="324"/>
    </location>
</feature>
<dbReference type="SUPFAM" id="SSF103473">
    <property type="entry name" value="MFS general substrate transporter"/>
    <property type="match status" value="2"/>
</dbReference>
<evidence type="ECO:0000256" key="6">
    <source>
        <dbReference type="SAM" id="MobiDB-lite"/>
    </source>
</evidence>
<evidence type="ECO:0000313" key="10">
    <source>
        <dbReference type="Proteomes" id="UP000288429"/>
    </source>
</evidence>
<dbReference type="GO" id="GO:0016020">
    <property type="term" value="C:membrane"/>
    <property type="evidence" value="ECO:0007669"/>
    <property type="project" value="UniProtKB-SubCell"/>
</dbReference>
<feature type="transmembrane region" description="Helical" evidence="7">
    <location>
        <begin position="431"/>
        <end position="452"/>
    </location>
</feature>
<comment type="subcellular location">
    <subcellularLocation>
        <location evidence="1">Membrane</location>
        <topology evidence="1">Multi-pass membrane protein</topology>
    </subcellularLocation>
</comment>
<feature type="domain" description="Major facilitator superfamily (MFS) profile" evidence="8">
    <location>
        <begin position="49"/>
        <end position="495"/>
    </location>
</feature>
<dbReference type="PANTHER" id="PTHR42718">
    <property type="entry name" value="MAJOR FACILITATOR SUPERFAMILY MULTIDRUG TRANSPORTER MFSC"/>
    <property type="match status" value="1"/>
</dbReference>
<protein>
    <recommendedName>
        <fullName evidence="8">Major facilitator superfamily (MFS) profile domain-containing protein</fullName>
    </recommendedName>
</protein>
<feature type="transmembrane region" description="Helical" evidence="7">
    <location>
        <begin position="203"/>
        <end position="223"/>
    </location>
</feature>
<keyword evidence="5" id="KW-0325">Glycoprotein</keyword>
<dbReference type="InterPro" id="IPR036259">
    <property type="entry name" value="MFS_trans_sf"/>
</dbReference>
<comment type="caution">
    <text evidence="9">The sequence shown here is derived from an EMBL/GenBank/DDBJ whole genome shotgun (WGS) entry which is preliminary data.</text>
</comment>